<gene>
    <name evidence="1" type="ORF">PACLA_8A070537</name>
</gene>
<dbReference type="AlphaFoldDB" id="A0A6S7LKM2"/>
<accession>A0A6S7LKM2</accession>
<evidence type="ECO:0000313" key="1">
    <source>
        <dbReference type="EMBL" id="CAB4033759.1"/>
    </source>
</evidence>
<evidence type="ECO:0000313" key="2">
    <source>
        <dbReference type="Proteomes" id="UP001152795"/>
    </source>
</evidence>
<keyword evidence="2" id="KW-1185">Reference proteome</keyword>
<dbReference type="Proteomes" id="UP001152795">
    <property type="component" value="Unassembled WGS sequence"/>
</dbReference>
<reference evidence="1" key="1">
    <citation type="submission" date="2020-04" db="EMBL/GenBank/DDBJ databases">
        <authorList>
            <person name="Alioto T."/>
            <person name="Alioto T."/>
            <person name="Gomez Garrido J."/>
        </authorList>
    </citation>
    <scope>NUCLEOTIDE SEQUENCE</scope>
    <source>
        <strain evidence="1">A484AB</strain>
    </source>
</reference>
<protein>
    <submittedName>
        <fullName evidence="1">Uncharacterized protein</fullName>
    </submittedName>
</protein>
<proteinExistence type="predicted"/>
<dbReference type="EMBL" id="CACRXK020019522">
    <property type="protein sequence ID" value="CAB4033759.1"/>
    <property type="molecule type" value="Genomic_DNA"/>
</dbReference>
<organism evidence="1 2">
    <name type="scientific">Paramuricea clavata</name>
    <name type="common">Red gorgonian</name>
    <name type="synonym">Violescent sea-whip</name>
    <dbReference type="NCBI Taxonomy" id="317549"/>
    <lineage>
        <taxon>Eukaryota</taxon>
        <taxon>Metazoa</taxon>
        <taxon>Cnidaria</taxon>
        <taxon>Anthozoa</taxon>
        <taxon>Octocorallia</taxon>
        <taxon>Malacalcyonacea</taxon>
        <taxon>Plexauridae</taxon>
        <taxon>Paramuricea</taxon>
    </lineage>
</organism>
<name>A0A6S7LKM2_PARCT</name>
<sequence>MVRILLESYAICRESFFTSVPGPKAIAEKLDHDNIKVLIEQYLAGEDKLDLLIWEMTECDSSEPMVATEDMLDREQKDDQEHKAYGCDINKCKTLLVGDQGTN</sequence>
<comment type="caution">
    <text evidence="1">The sequence shown here is derived from an EMBL/GenBank/DDBJ whole genome shotgun (WGS) entry which is preliminary data.</text>
</comment>